<dbReference type="GO" id="GO:0046983">
    <property type="term" value="F:protein dimerization activity"/>
    <property type="evidence" value="ECO:0007669"/>
    <property type="project" value="InterPro"/>
</dbReference>
<dbReference type="InterPro" id="IPR036638">
    <property type="entry name" value="HLH_DNA-bd_sf"/>
</dbReference>
<comment type="subcellular location">
    <subcellularLocation>
        <location evidence="1">Nucleus</location>
    </subcellularLocation>
</comment>
<proteinExistence type="predicted"/>
<dbReference type="PANTHER" id="PTHR16223">
    <property type="entry name" value="TRANSCRIPTION FACTOR BHLH83-RELATED"/>
    <property type="match status" value="1"/>
</dbReference>
<keyword evidence="3" id="KW-0238">DNA-binding</keyword>
<dbReference type="SMART" id="SM00353">
    <property type="entry name" value="HLH"/>
    <property type="match status" value="1"/>
</dbReference>
<evidence type="ECO:0000313" key="9">
    <source>
        <dbReference type="Proteomes" id="UP001372338"/>
    </source>
</evidence>
<protein>
    <recommendedName>
        <fullName evidence="7">BHLH domain-containing protein</fullName>
    </recommendedName>
</protein>
<keyword evidence="4" id="KW-0804">Transcription</keyword>
<reference evidence="8 9" key="1">
    <citation type="submission" date="2024-01" db="EMBL/GenBank/DDBJ databases">
        <title>The genomes of 5 underutilized Papilionoideae crops provide insights into root nodulation and disease resistanc.</title>
        <authorList>
            <person name="Yuan L."/>
        </authorList>
    </citation>
    <scope>NUCLEOTIDE SEQUENCE [LARGE SCALE GENOMIC DNA]</scope>
    <source>
        <strain evidence="8">ZHUSHIDOU_FW_LH</strain>
        <tissue evidence="8">Leaf</tissue>
    </source>
</reference>
<dbReference type="FunFam" id="4.10.280.10:FF:000123">
    <property type="entry name" value="Transcription factor bHLH113"/>
    <property type="match status" value="1"/>
</dbReference>
<dbReference type="PROSITE" id="PS50888">
    <property type="entry name" value="BHLH"/>
    <property type="match status" value="1"/>
</dbReference>
<sequence>MEAKQEFEVDHHHLNTTTTATTTNTGTSFSQLLLGDDDDEDHENALGLGVGVDQTYNNLSNITFSPVFNIHKAPQMLCFGGNYPNEGDLANALTPQKSVITNSSDSSSASSCNHNTPTTFHSLSKPNKKRNGSGQEPVTKAGVGNQRQPKKTKAENPNPTGHARRREKLGERIAALQQLVSPFGKTDTASVLHEAMGYIKFLQDQVQVLCSPYLQRFPSSEHHQLGDGDINGEEVTKDLRSRGLCLIPMECTVHVAGSNGADFWSPAALGNNSSPSTTMQ</sequence>
<dbReference type="InterPro" id="IPR045239">
    <property type="entry name" value="bHLH95_bHLH"/>
</dbReference>
<dbReference type="PANTHER" id="PTHR16223:SF335">
    <property type="entry name" value="TRANSCRIPTION FACTOR BHLH113"/>
    <property type="match status" value="1"/>
</dbReference>
<dbReference type="Pfam" id="PF00010">
    <property type="entry name" value="HLH"/>
    <property type="match status" value="1"/>
</dbReference>
<evidence type="ECO:0000256" key="6">
    <source>
        <dbReference type="SAM" id="MobiDB-lite"/>
    </source>
</evidence>
<keyword evidence="2" id="KW-0805">Transcription regulation</keyword>
<evidence type="ECO:0000256" key="2">
    <source>
        <dbReference type="ARBA" id="ARBA00023015"/>
    </source>
</evidence>
<keyword evidence="5" id="KW-0539">Nucleus</keyword>
<evidence type="ECO:0000259" key="7">
    <source>
        <dbReference type="PROSITE" id="PS50888"/>
    </source>
</evidence>
<dbReference type="InterPro" id="IPR045843">
    <property type="entry name" value="IND-like"/>
</dbReference>
<comment type="caution">
    <text evidence="8">The sequence shown here is derived from an EMBL/GenBank/DDBJ whole genome shotgun (WGS) entry which is preliminary data.</text>
</comment>
<evidence type="ECO:0000256" key="4">
    <source>
        <dbReference type="ARBA" id="ARBA00023163"/>
    </source>
</evidence>
<feature type="region of interest" description="Disordered" evidence="6">
    <location>
        <begin position="1"/>
        <end position="26"/>
    </location>
</feature>
<dbReference type="SUPFAM" id="SSF47459">
    <property type="entry name" value="HLH, helix-loop-helix DNA-binding domain"/>
    <property type="match status" value="1"/>
</dbReference>
<organism evidence="8 9">
    <name type="scientific">Crotalaria pallida</name>
    <name type="common">Smooth rattlebox</name>
    <name type="synonym">Crotalaria striata</name>
    <dbReference type="NCBI Taxonomy" id="3830"/>
    <lineage>
        <taxon>Eukaryota</taxon>
        <taxon>Viridiplantae</taxon>
        <taxon>Streptophyta</taxon>
        <taxon>Embryophyta</taxon>
        <taxon>Tracheophyta</taxon>
        <taxon>Spermatophyta</taxon>
        <taxon>Magnoliopsida</taxon>
        <taxon>eudicotyledons</taxon>
        <taxon>Gunneridae</taxon>
        <taxon>Pentapetalae</taxon>
        <taxon>rosids</taxon>
        <taxon>fabids</taxon>
        <taxon>Fabales</taxon>
        <taxon>Fabaceae</taxon>
        <taxon>Papilionoideae</taxon>
        <taxon>50 kb inversion clade</taxon>
        <taxon>genistoids sensu lato</taxon>
        <taxon>core genistoids</taxon>
        <taxon>Crotalarieae</taxon>
        <taxon>Crotalaria</taxon>
    </lineage>
</organism>
<name>A0AAN9F4X6_CROPI</name>
<gene>
    <name evidence="8" type="ORF">RIF29_22683</name>
</gene>
<dbReference type="GO" id="GO:0000981">
    <property type="term" value="F:DNA-binding transcription factor activity, RNA polymerase II-specific"/>
    <property type="evidence" value="ECO:0007669"/>
    <property type="project" value="TreeGrafter"/>
</dbReference>
<feature type="compositionally biased region" description="Basic and acidic residues" evidence="6">
    <location>
        <begin position="1"/>
        <end position="13"/>
    </location>
</feature>
<feature type="region of interest" description="Disordered" evidence="6">
    <location>
        <begin position="99"/>
        <end position="165"/>
    </location>
</feature>
<keyword evidence="9" id="KW-1185">Reference proteome</keyword>
<feature type="compositionally biased region" description="Low complexity" evidence="6">
    <location>
        <begin position="15"/>
        <end position="26"/>
    </location>
</feature>
<evidence type="ECO:0000313" key="8">
    <source>
        <dbReference type="EMBL" id="KAK7269892.1"/>
    </source>
</evidence>
<evidence type="ECO:0000256" key="1">
    <source>
        <dbReference type="ARBA" id="ARBA00004123"/>
    </source>
</evidence>
<evidence type="ECO:0000256" key="5">
    <source>
        <dbReference type="ARBA" id="ARBA00023242"/>
    </source>
</evidence>
<dbReference type="CDD" id="cd11393">
    <property type="entry name" value="bHLH_AtbHLH_like"/>
    <property type="match status" value="1"/>
</dbReference>
<dbReference type="InterPro" id="IPR011598">
    <property type="entry name" value="bHLH_dom"/>
</dbReference>
<feature type="domain" description="BHLH" evidence="7">
    <location>
        <begin position="153"/>
        <end position="202"/>
    </location>
</feature>
<feature type="compositionally biased region" description="Polar residues" evidence="6">
    <location>
        <begin position="112"/>
        <end position="125"/>
    </location>
</feature>
<dbReference type="GO" id="GO:0005634">
    <property type="term" value="C:nucleus"/>
    <property type="evidence" value="ECO:0007669"/>
    <property type="project" value="UniProtKB-SubCell"/>
</dbReference>
<evidence type="ECO:0000256" key="3">
    <source>
        <dbReference type="ARBA" id="ARBA00023125"/>
    </source>
</evidence>
<dbReference type="EMBL" id="JAYWIO010000004">
    <property type="protein sequence ID" value="KAK7269892.1"/>
    <property type="molecule type" value="Genomic_DNA"/>
</dbReference>
<dbReference type="Gene3D" id="4.10.280.10">
    <property type="entry name" value="Helix-loop-helix DNA-binding domain"/>
    <property type="match status" value="1"/>
</dbReference>
<dbReference type="Proteomes" id="UP001372338">
    <property type="component" value="Unassembled WGS sequence"/>
</dbReference>
<accession>A0AAN9F4X6</accession>
<dbReference type="GO" id="GO:0000978">
    <property type="term" value="F:RNA polymerase II cis-regulatory region sequence-specific DNA binding"/>
    <property type="evidence" value="ECO:0007669"/>
    <property type="project" value="TreeGrafter"/>
</dbReference>
<dbReference type="AlphaFoldDB" id="A0AAN9F4X6"/>